<gene>
    <name evidence="1" type="ORF">S01H1_80914</name>
</gene>
<reference evidence="1" key="1">
    <citation type="journal article" date="2014" name="Front. Microbiol.">
        <title>High frequency of phylogenetically diverse reductive dehalogenase-homologous genes in deep subseafloor sedimentary metagenomes.</title>
        <authorList>
            <person name="Kawai M."/>
            <person name="Futagami T."/>
            <person name="Toyoda A."/>
            <person name="Takaki Y."/>
            <person name="Nishi S."/>
            <person name="Hori S."/>
            <person name="Arai W."/>
            <person name="Tsubouchi T."/>
            <person name="Morono Y."/>
            <person name="Uchiyama I."/>
            <person name="Ito T."/>
            <person name="Fujiyama A."/>
            <person name="Inagaki F."/>
            <person name="Takami H."/>
        </authorList>
    </citation>
    <scope>NUCLEOTIDE SEQUENCE</scope>
    <source>
        <strain evidence="1">Expedition CK06-06</strain>
    </source>
</reference>
<protein>
    <submittedName>
        <fullName evidence="1">Uncharacterized protein</fullName>
    </submittedName>
</protein>
<organism evidence="1">
    <name type="scientific">marine sediment metagenome</name>
    <dbReference type="NCBI Taxonomy" id="412755"/>
    <lineage>
        <taxon>unclassified sequences</taxon>
        <taxon>metagenomes</taxon>
        <taxon>ecological metagenomes</taxon>
    </lineage>
</organism>
<comment type="caution">
    <text evidence="1">The sequence shown here is derived from an EMBL/GenBank/DDBJ whole genome shotgun (WGS) entry which is preliminary data.</text>
</comment>
<dbReference type="AlphaFoldDB" id="X0YWL3"/>
<evidence type="ECO:0000313" key="1">
    <source>
        <dbReference type="EMBL" id="GAG50952.1"/>
    </source>
</evidence>
<accession>X0YWL3</accession>
<sequence>MVIGTSALWEMQRQQSAEQCQYQQAQAAQAQAAHGLGGLAGFQRPLWAFERESGNIEYRLRDEMYRLPKKPKQKHKKKTYRQELQDETDEWLKDIF</sequence>
<dbReference type="EMBL" id="BARS01054692">
    <property type="protein sequence ID" value="GAG50952.1"/>
    <property type="molecule type" value="Genomic_DNA"/>
</dbReference>
<proteinExistence type="predicted"/>
<name>X0YWL3_9ZZZZ</name>